<name>A0A3P3XFD4_9SPIR</name>
<evidence type="ECO:0000256" key="4">
    <source>
        <dbReference type="ARBA" id="ARBA00023136"/>
    </source>
</evidence>
<evidence type="ECO:0000259" key="5">
    <source>
        <dbReference type="Pfam" id="PF04357"/>
    </source>
</evidence>
<dbReference type="EMBL" id="FWDM01000002">
    <property type="protein sequence ID" value="SLM09841.1"/>
    <property type="molecule type" value="Genomic_DNA"/>
</dbReference>
<dbReference type="GO" id="GO:0009306">
    <property type="term" value="P:protein secretion"/>
    <property type="evidence" value="ECO:0007669"/>
    <property type="project" value="InterPro"/>
</dbReference>
<keyword evidence="3" id="KW-1133">Transmembrane helix</keyword>
<evidence type="ECO:0000256" key="1">
    <source>
        <dbReference type="ARBA" id="ARBA00004167"/>
    </source>
</evidence>
<accession>A0A3P3XFD4</accession>
<evidence type="ECO:0000313" key="6">
    <source>
        <dbReference type="EMBL" id="SLM09841.1"/>
    </source>
</evidence>
<dbReference type="InterPro" id="IPR007452">
    <property type="entry name" value="TamB_C"/>
</dbReference>
<dbReference type="PANTHER" id="PTHR36985">
    <property type="entry name" value="TRANSLOCATION AND ASSEMBLY MODULE SUBUNIT TAMB"/>
    <property type="match status" value="1"/>
</dbReference>
<sequence>MRTKRPAIAIALISLLFAIYSTIVIVNLLRLEVQQAVGRSLDSVQSVVDQATGLSLDYDYLSIDAVNRFTMHGIRLVRKDAPDVSPVQVRSVSLRISYWALITGRSTEVLKEVSASDLQVDLVLPEDEFIVQKLYKILFEGPLIVLPRFQLNIEPVHVHLKQNEPLADGTIHIESFQLSTLGGFPEIVAPSISADLGGFFGLPKDLSSKIGIDGSLAADFSTFDFSVNISAGAPSVLLLPQQFVVSKRGSRIEARRRGKGLELVGWYEKGRWGLQGDMLGYRVSGDMEGKGEVWEVVKGVRGDGHIEAWGEGKVLGGYRVDVKGAVDEGVRWGKYALGGLAVVLKGEGDSAGYRGVVEGVHAGYGVRYEGEVGYASWAVKGSYTVSGAGVRVRGTVEGSGDRYGVEVAEGNVRGLVLGEGAGQVKLTGEGYEVGYRGGVGAGRVSGEGSIGKDGGFEGVVEVEKVDVASVVAATGLKLQGVEGVVSGRVYGLVRGGKVSWALNGGEYEGRVQGVGVKVGLEGVGDEAGYTLKRAQGVVGGIAVGLEGKGMYRGEVFRGQVTVGGIGYGVQVGVKEGEVGITVGDTAEGKVVFGGSRIEGQVRLKGFGVGVGGGVVWLKGGARGWYEKDAWGLELTNVGVRYEGEGVYPQLEVSGTVDAKGAKLTIDYFEYNARKLKGELTITYASIESIIRDFDASYTLSSIDYERAKIEGTIKSKDGIIDAAITANALPIEQFIPSSLKIAGDLQLKGKASASLNGDKFSLANFSLLEVQFKMQKGEINGLPFSASGTADLKDSVLSIKDGSFAYLNHKIDAISANYDIKSGSAHFGAQVRSVIAEKLFTAYFNGDGKIAQDNPWNDLQFSGQIAKAIYNSRNIDDIGYVAAFKNGNIDLNLNQANGSNAHASITSMSEFEVSLNNFFKLTGTAKGSVKENAVEADVSLNKFDLAALQMFIPENYIKDMSGSASCSLKISGDLNDPAIDGNIALKAVSFSSNIYLLEKVGPFDADMKVSEGIIELGPAIIKVGTESISLAATASLSRWEIGDIKAFISTQETAALRFKGTIAGLTAKDIRAKTDLTATLSQSGLEIKGNIFLDNGTLEVNPAGFVVSPETAKATVPLSLNIALTLGKNVELYLPGQDFPLVSGMSSPNSALNILYDQASGAFSVTGKVELRSGYVLYLLRNFFIKQCTIEFSENQTKFNPLINAVAELRESSKDGMIIVTLSADQTPFENFKPKLSSIPPKSEIELLALLGGGLALSETSDNNPLTIREAMIASSEFLTQNSLFRSFEQRVQKALGLDVLYVRSSFIQKWLLDITGQSTKGLANYLSGTELFVGKYITDSAFAHFILRMAQNPLEETGVLQLDSELGLEFQSPFGLLEWGLSFGKEGTPLNNQKISLSWRINY</sequence>
<dbReference type="GO" id="GO:0005886">
    <property type="term" value="C:plasma membrane"/>
    <property type="evidence" value="ECO:0007669"/>
    <property type="project" value="InterPro"/>
</dbReference>
<keyword evidence="2" id="KW-0812">Transmembrane</keyword>
<gene>
    <name evidence="6" type="ORF">SPIROBIBN47_100071</name>
</gene>
<feature type="domain" description="Translocation and assembly module TamB C-terminal" evidence="5">
    <location>
        <begin position="1053"/>
        <end position="1355"/>
    </location>
</feature>
<protein>
    <recommendedName>
        <fullName evidence="5">Translocation and assembly module TamB C-terminal domain-containing protein</fullName>
    </recommendedName>
</protein>
<organism evidence="6">
    <name type="scientific">uncultured spirochete</name>
    <dbReference type="NCBI Taxonomy" id="156406"/>
    <lineage>
        <taxon>Bacteria</taxon>
        <taxon>Pseudomonadati</taxon>
        <taxon>Spirochaetota</taxon>
        <taxon>Spirochaetia</taxon>
        <taxon>Spirochaetales</taxon>
        <taxon>environmental samples</taxon>
    </lineage>
</organism>
<dbReference type="PANTHER" id="PTHR36985:SF1">
    <property type="entry name" value="TRANSLOCATION AND ASSEMBLY MODULE SUBUNIT TAMB"/>
    <property type="match status" value="1"/>
</dbReference>
<keyword evidence="4" id="KW-0472">Membrane</keyword>
<proteinExistence type="predicted"/>
<comment type="subcellular location">
    <subcellularLocation>
        <location evidence="1">Membrane</location>
        <topology evidence="1">Single-pass membrane protein</topology>
    </subcellularLocation>
</comment>
<evidence type="ECO:0000256" key="2">
    <source>
        <dbReference type="ARBA" id="ARBA00022692"/>
    </source>
</evidence>
<evidence type="ECO:0000256" key="3">
    <source>
        <dbReference type="ARBA" id="ARBA00022989"/>
    </source>
</evidence>
<reference evidence="6" key="1">
    <citation type="submission" date="2017-02" db="EMBL/GenBank/DDBJ databases">
        <authorList>
            <person name="Regsiter A."/>
            <person name="William W."/>
        </authorList>
    </citation>
    <scope>NUCLEOTIDE SEQUENCE</scope>
    <source>
        <strain evidence="6">Bib</strain>
    </source>
</reference>
<dbReference type="Pfam" id="PF04357">
    <property type="entry name" value="TamB"/>
    <property type="match status" value="1"/>
</dbReference>